<protein>
    <submittedName>
        <fullName evidence="2">Uncharacterized protein</fullName>
    </submittedName>
</protein>
<comment type="caution">
    <text evidence="2">The sequence shown here is derived from an EMBL/GenBank/DDBJ whole genome shotgun (WGS) entry which is preliminary data.</text>
</comment>
<evidence type="ECO:0000256" key="1">
    <source>
        <dbReference type="SAM" id="MobiDB-lite"/>
    </source>
</evidence>
<reference evidence="2" key="1">
    <citation type="submission" date="2021-01" db="EMBL/GenBank/DDBJ databases">
        <title>Whole genome shotgun sequence of Planobispora rosea NBRC 15558.</title>
        <authorList>
            <person name="Komaki H."/>
            <person name="Tamura T."/>
        </authorList>
    </citation>
    <scope>NUCLEOTIDE SEQUENCE</scope>
    <source>
        <strain evidence="2">NBRC 15558</strain>
    </source>
</reference>
<dbReference type="Proteomes" id="UP000655044">
    <property type="component" value="Unassembled WGS sequence"/>
</dbReference>
<accession>A0A8J3WBX6</accession>
<dbReference type="EMBL" id="BOOI01000006">
    <property type="protein sequence ID" value="GIH82321.1"/>
    <property type="molecule type" value="Genomic_DNA"/>
</dbReference>
<evidence type="ECO:0000313" key="3">
    <source>
        <dbReference type="Proteomes" id="UP000655044"/>
    </source>
</evidence>
<keyword evidence="3" id="KW-1185">Reference proteome</keyword>
<gene>
    <name evidence="2" type="ORF">Pro02_07290</name>
</gene>
<name>A0A8J3WBX6_PLARO</name>
<feature type="region of interest" description="Disordered" evidence="1">
    <location>
        <begin position="1"/>
        <end position="30"/>
    </location>
</feature>
<dbReference type="AlphaFoldDB" id="A0A8J3WBX6"/>
<proteinExistence type="predicted"/>
<organism evidence="2 3">
    <name type="scientific">Planobispora rosea</name>
    <dbReference type="NCBI Taxonomy" id="35762"/>
    <lineage>
        <taxon>Bacteria</taxon>
        <taxon>Bacillati</taxon>
        <taxon>Actinomycetota</taxon>
        <taxon>Actinomycetes</taxon>
        <taxon>Streptosporangiales</taxon>
        <taxon>Streptosporangiaceae</taxon>
        <taxon>Planobispora</taxon>
    </lineage>
</organism>
<evidence type="ECO:0000313" key="2">
    <source>
        <dbReference type="EMBL" id="GIH82321.1"/>
    </source>
</evidence>
<sequence length="63" mass="6655">MDPPTGSEHPGRLTRPLPGVDVASFREGDEVTAGRRRLEGSVAAGLIRWDPGPARCRLSGGIC</sequence>